<dbReference type="PROSITE" id="PS51257">
    <property type="entry name" value="PROKAR_LIPOPROTEIN"/>
    <property type="match status" value="1"/>
</dbReference>
<organism evidence="2">
    <name type="scientific">freshwater metagenome</name>
    <dbReference type="NCBI Taxonomy" id="449393"/>
    <lineage>
        <taxon>unclassified sequences</taxon>
        <taxon>metagenomes</taxon>
        <taxon>ecological metagenomes</taxon>
    </lineage>
</organism>
<reference evidence="2" key="1">
    <citation type="submission" date="2020-05" db="EMBL/GenBank/DDBJ databases">
        <authorList>
            <person name="Chiriac C."/>
            <person name="Salcher M."/>
            <person name="Ghai R."/>
            <person name="Kavagutti S V."/>
        </authorList>
    </citation>
    <scope>NUCLEOTIDE SEQUENCE</scope>
</reference>
<dbReference type="EMBL" id="CAFBLP010000026">
    <property type="protein sequence ID" value="CAB4878102.1"/>
    <property type="molecule type" value="Genomic_DNA"/>
</dbReference>
<feature type="domain" description="GerMN" evidence="1">
    <location>
        <begin position="87"/>
        <end position="173"/>
    </location>
</feature>
<sequence length="207" mass="21646">MIPRRHLIIVAAAAAAVLMAACGVASDTVPRDVPEVDRSPFLGAATPTPGSAAGTDRIFLLAPETATEPRRLRAAQRDVGASAPARLTSLFGALSLTETTARLRTALPETLQLLSATLQTNGTLIVDVTDPILSLSSNALIDAVAQIVFTAAEVRNVQRVQILVDGVARQWPGGDGSLRSIPLTVYDYPGFIETTQPDFPALPSPAA</sequence>
<dbReference type="Pfam" id="PF10646">
    <property type="entry name" value="Germane"/>
    <property type="match status" value="1"/>
</dbReference>
<dbReference type="SMART" id="SM00909">
    <property type="entry name" value="Germane"/>
    <property type="match status" value="1"/>
</dbReference>
<evidence type="ECO:0000313" key="2">
    <source>
        <dbReference type="EMBL" id="CAB4878102.1"/>
    </source>
</evidence>
<dbReference type="InterPro" id="IPR019606">
    <property type="entry name" value="GerMN"/>
</dbReference>
<accession>A0A6J7E4R0</accession>
<name>A0A6J7E4R0_9ZZZZ</name>
<proteinExistence type="predicted"/>
<gene>
    <name evidence="2" type="ORF">UFOPK3376_01246</name>
</gene>
<evidence type="ECO:0000259" key="1">
    <source>
        <dbReference type="SMART" id="SM00909"/>
    </source>
</evidence>
<protein>
    <submittedName>
        <fullName evidence="2">Unannotated protein</fullName>
    </submittedName>
</protein>
<dbReference type="AlphaFoldDB" id="A0A6J7E4R0"/>